<feature type="transmembrane region" description="Helical" evidence="1">
    <location>
        <begin position="6"/>
        <end position="24"/>
    </location>
</feature>
<keyword evidence="1" id="KW-1133">Transmembrane helix</keyword>
<evidence type="ECO:0000313" key="2">
    <source>
        <dbReference type="EMBL" id="TLS50122.1"/>
    </source>
</evidence>
<dbReference type="AlphaFoldDB" id="A0A5R9G1B0"/>
<proteinExistence type="predicted"/>
<keyword evidence="3" id="KW-1185">Reference proteome</keyword>
<name>A0A5R9G1B0_9BACL</name>
<gene>
    <name evidence="2" type="ORF">FE782_22590</name>
</gene>
<accession>A0A5R9G1B0</accession>
<protein>
    <submittedName>
        <fullName evidence="2">Uncharacterized protein</fullName>
    </submittedName>
</protein>
<organism evidence="2 3">
    <name type="scientific">Paenibacillus antri</name>
    <dbReference type="NCBI Taxonomy" id="2582848"/>
    <lineage>
        <taxon>Bacteria</taxon>
        <taxon>Bacillati</taxon>
        <taxon>Bacillota</taxon>
        <taxon>Bacilli</taxon>
        <taxon>Bacillales</taxon>
        <taxon>Paenibacillaceae</taxon>
        <taxon>Paenibacillus</taxon>
    </lineage>
</organism>
<dbReference type="OrthoDB" id="2971011at2"/>
<evidence type="ECO:0000256" key="1">
    <source>
        <dbReference type="SAM" id="Phobius"/>
    </source>
</evidence>
<dbReference type="RefSeq" id="WP_138196606.1">
    <property type="nucleotide sequence ID" value="NZ_VCIW01000017.1"/>
</dbReference>
<sequence>MKMNRWIVSFSLIVIIFGVVWVMYMKPTLNIDVDLELAGVKYQLGSEGTMEPATVVIQGKLHTNLKGERVFTGVVQVVGEEIPVPQDQRKVEIRFSGDGWGSIAYPYFIYDERGAAKDAKIYHSHSIFANKDFSQVALLLKTPGQQSDPEGGNPQALWNSENGMMLSAPASTREEALALSNKLMVEFLKGKQLE</sequence>
<keyword evidence="1" id="KW-0812">Transmembrane</keyword>
<dbReference type="Proteomes" id="UP000309676">
    <property type="component" value="Unassembled WGS sequence"/>
</dbReference>
<reference evidence="2 3" key="1">
    <citation type="submission" date="2019-05" db="EMBL/GenBank/DDBJ databases">
        <authorList>
            <person name="Narsing Rao M.P."/>
            <person name="Li W.J."/>
        </authorList>
    </citation>
    <scope>NUCLEOTIDE SEQUENCE [LARGE SCALE GENOMIC DNA]</scope>
    <source>
        <strain evidence="2 3">SYSU_K30003</strain>
    </source>
</reference>
<evidence type="ECO:0000313" key="3">
    <source>
        <dbReference type="Proteomes" id="UP000309676"/>
    </source>
</evidence>
<dbReference type="EMBL" id="VCIW01000017">
    <property type="protein sequence ID" value="TLS50122.1"/>
    <property type="molecule type" value="Genomic_DNA"/>
</dbReference>
<comment type="caution">
    <text evidence="2">The sequence shown here is derived from an EMBL/GenBank/DDBJ whole genome shotgun (WGS) entry which is preliminary data.</text>
</comment>
<keyword evidence="1" id="KW-0472">Membrane</keyword>